<organism evidence="12 13">
    <name type="scientific">candidate division TA06 bacterium</name>
    <dbReference type="NCBI Taxonomy" id="2250710"/>
    <lineage>
        <taxon>Bacteria</taxon>
        <taxon>Bacteria division TA06</taxon>
    </lineage>
</organism>
<proteinExistence type="inferred from homology"/>
<dbReference type="NCBIfam" id="TIGR00482">
    <property type="entry name" value="nicotinate (nicotinamide) nucleotide adenylyltransferase"/>
    <property type="match status" value="1"/>
</dbReference>
<comment type="similarity">
    <text evidence="10">Belongs to the NadD family.</text>
</comment>
<keyword evidence="3 10" id="KW-0662">Pyridine nucleotide biosynthesis</keyword>
<dbReference type="Gene3D" id="3.40.50.620">
    <property type="entry name" value="HUPs"/>
    <property type="match status" value="1"/>
</dbReference>
<keyword evidence="8 10" id="KW-0520">NAD</keyword>
<dbReference type="InterPro" id="IPR014729">
    <property type="entry name" value="Rossmann-like_a/b/a_fold"/>
</dbReference>
<evidence type="ECO:0000256" key="1">
    <source>
        <dbReference type="ARBA" id="ARBA00002324"/>
    </source>
</evidence>
<evidence type="ECO:0000256" key="7">
    <source>
        <dbReference type="ARBA" id="ARBA00022840"/>
    </source>
</evidence>
<accession>A0A523UTN4</accession>
<evidence type="ECO:0000256" key="2">
    <source>
        <dbReference type="ARBA" id="ARBA00005019"/>
    </source>
</evidence>
<sequence>MLRRGSVCIFGGAFDPIHIGHLIVAEDVRVRMNFEKVYFVPCNVPPTKDTAEASPRDRMEMVKLAIKGNSGFEASDIEIRKEGRSYTVDTLREVSKTLGKNKTIYLLMGTDQSNAIESWHRPEEIVKMSTIIAMRRPGFTGKKTPEEFARKVSVIHVRQVDVSSTEIRKRLHLGLSIRYLVTEPVLDYIYSRGLYTQATEHR</sequence>
<dbReference type="NCBIfam" id="NF000840">
    <property type="entry name" value="PRK00071.1-3"/>
    <property type="match status" value="1"/>
</dbReference>
<evidence type="ECO:0000256" key="6">
    <source>
        <dbReference type="ARBA" id="ARBA00022741"/>
    </source>
</evidence>
<dbReference type="InterPro" id="IPR005248">
    <property type="entry name" value="NadD/NMNAT"/>
</dbReference>
<dbReference type="Pfam" id="PF01467">
    <property type="entry name" value="CTP_transf_like"/>
    <property type="match status" value="1"/>
</dbReference>
<dbReference type="EC" id="2.7.7.18" evidence="10"/>
<evidence type="ECO:0000256" key="9">
    <source>
        <dbReference type="ARBA" id="ARBA00048721"/>
    </source>
</evidence>
<evidence type="ECO:0000256" key="10">
    <source>
        <dbReference type="HAMAP-Rule" id="MF_00244"/>
    </source>
</evidence>
<evidence type="ECO:0000256" key="3">
    <source>
        <dbReference type="ARBA" id="ARBA00022642"/>
    </source>
</evidence>
<feature type="domain" description="Cytidyltransferase-like" evidence="11">
    <location>
        <begin position="9"/>
        <end position="170"/>
    </location>
</feature>
<evidence type="ECO:0000259" key="11">
    <source>
        <dbReference type="Pfam" id="PF01467"/>
    </source>
</evidence>
<keyword evidence="6 10" id="KW-0547">Nucleotide-binding</keyword>
<comment type="function">
    <text evidence="1 10">Catalyzes the reversible adenylation of nicotinate mononucleotide (NaMN) to nicotinic acid adenine dinucleotide (NaAD).</text>
</comment>
<dbReference type="HAMAP" id="MF_00244">
    <property type="entry name" value="NaMN_adenylyltr"/>
    <property type="match status" value="1"/>
</dbReference>
<dbReference type="EMBL" id="SOJN01000074">
    <property type="protein sequence ID" value="TET45894.1"/>
    <property type="molecule type" value="Genomic_DNA"/>
</dbReference>
<evidence type="ECO:0000256" key="4">
    <source>
        <dbReference type="ARBA" id="ARBA00022679"/>
    </source>
</evidence>
<keyword evidence="7 10" id="KW-0067">ATP-binding</keyword>
<dbReference type="UniPathway" id="UPA00253">
    <property type="reaction ID" value="UER00332"/>
</dbReference>
<name>A0A523UTN4_UNCT6</name>
<comment type="catalytic activity">
    <reaction evidence="9 10">
        <text>nicotinate beta-D-ribonucleotide + ATP + H(+) = deamido-NAD(+) + diphosphate</text>
        <dbReference type="Rhea" id="RHEA:22860"/>
        <dbReference type="ChEBI" id="CHEBI:15378"/>
        <dbReference type="ChEBI" id="CHEBI:30616"/>
        <dbReference type="ChEBI" id="CHEBI:33019"/>
        <dbReference type="ChEBI" id="CHEBI:57502"/>
        <dbReference type="ChEBI" id="CHEBI:58437"/>
        <dbReference type="EC" id="2.7.7.18"/>
    </reaction>
</comment>
<comment type="pathway">
    <text evidence="2 10">Cofactor biosynthesis; NAD(+) biosynthesis; deamido-NAD(+) from nicotinate D-ribonucleotide: step 1/1.</text>
</comment>
<evidence type="ECO:0000313" key="12">
    <source>
        <dbReference type="EMBL" id="TET45894.1"/>
    </source>
</evidence>
<reference evidence="12 13" key="1">
    <citation type="submission" date="2019-03" db="EMBL/GenBank/DDBJ databases">
        <title>Metabolic potential of uncultured bacteria and archaea associated with petroleum seepage in deep-sea sediments.</title>
        <authorList>
            <person name="Dong X."/>
            <person name="Hubert C."/>
        </authorList>
    </citation>
    <scope>NUCLEOTIDE SEQUENCE [LARGE SCALE GENOMIC DNA]</scope>
    <source>
        <strain evidence="12">E44_bin18</strain>
    </source>
</reference>
<dbReference type="GO" id="GO:0009435">
    <property type="term" value="P:NAD+ biosynthetic process"/>
    <property type="evidence" value="ECO:0007669"/>
    <property type="project" value="UniProtKB-UniRule"/>
</dbReference>
<keyword evidence="4 10" id="KW-0808">Transferase</keyword>
<dbReference type="GO" id="GO:0004515">
    <property type="term" value="F:nicotinate-nucleotide adenylyltransferase activity"/>
    <property type="evidence" value="ECO:0007669"/>
    <property type="project" value="UniProtKB-UniRule"/>
</dbReference>
<protein>
    <recommendedName>
        <fullName evidence="10">Probable nicotinate-nucleotide adenylyltransferase</fullName>
        <ecNumber evidence="10">2.7.7.18</ecNumber>
    </recommendedName>
    <alternativeName>
        <fullName evidence="10">Deamido-NAD(+) diphosphorylase</fullName>
    </alternativeName>
    <alternativeName>
        <fullName evidence="10">Deamido-NAD(+) pyrophosphorylase</fullName>
    </alternativeName>
    <alternativeName>
        <fullName evidence="10">Nicotinate mononucleotide adenylyltransferase</fullName>
        <shortName evidence="10">NaMN adenylyltransferase</shortName>
    </alternativeName>
</protein>
<evidence type="ECO:0000256" key="5">
    <source>
        <dbReference type="ARBA" id="ARBA00022695"/>
    </source>
</evidence>
<evidence type="ECO:0000256" key="8">
    <source>
        <dbReference type="ARBA" id="ARBA00023027"/>
    </source>
</evidence>
<comment type="caution">
    <text evidence="12">The sequence shown here is derived from an EMBL/GenBank/DDBJ whole genome shotgun (WGS) entry which is preliminary data.</text>
</comment>
<dbReference type="PANTHER" id="PTHR39321:SF3">
    <property type="entry name" value="PHOSPHOPANTETHEINE ADENYLYLTRANSFERASE"/>
    <property type="match status" value="1"/>
</dbReference>
<keyword evidence="5 10" id="KW-0548">Nucleotidyltransferase</keyword>
<dbReference type="CDD" id="cd02165">
    <property type="entry name" value="NMNAT"/>
    <property type="match status" value="1"/>
</dbReference>
<dbReference type="Proteomes" id="UP000315525">
    <property type="component" value="Unassembled WGS sequence"/>
</dbReference>
<gene>
    <name evidence="10 12" type="primary">nadD</name>
    <name evidence="12" type="ORF">E3J62_06065</name>
</gene>
<dbReference type="InterPro" id="IPR004821">
    <property type="entry name" value="Cyt_trans-like"/>
</dbReference>
<dbReference type="SUPFAM" id="SSF52374">
    <property type="entry name" value="Nucleotidylyl transferase"/>
    <property type="match status" value="1"/>
</dbReference>
<dbReference type="PANTHER" id="PTHR39321">
    <property type="entry name" value="NICOTINATE-NUCLEOTIDE ADENYLYLTRANSFERASE-RELATED"/>
    <property type="match status" value="1"/>
</dbReference>
<evidence type="ECO:0000313" key="13">
    <source>
        <dbReference type="Proteomes" id="UP000315525"/>
    </source>
</evidence>
<dbReference type="GO" id="GO:0005524">
    <property type="term" value="F:ATP binding"/>
    <property type="evidence" value="ECO:0007669"/>
    <property type="project" value="UniProtKB-KW"/>
</dbReference>
<dbReference type="NCBIfam" id="TIGR00125">
    <property type="entry name" value="cyt_tran_rel"/>
    <property type="match status" value="1"/>
</dbReference>
<dbReference type="AlphaFoldDB" id="A0A523UTN4"/>